<feature type="compositionally biased region" description="Polar residues" evidence="1">
    <location>
        <begin position="612"/>
        <end position="622"/>
    </location>
</feature>
<feature type="compositionally biased region" description="Basic and acidic residues" evidence="1">
    <location>
        <begin position="171"/>
        <end position="190"/>
    </location>
</feature>
<feature type="region of interest" description="Disordered" evidence="1">
    <location>
        <begin position="1"/>
        <end position="153"/>
    </location>
</feature>
<sequence length="808" mass="86441">MARRSSARLRARNSATPQPSKTTDLLQDGRLRTPKTAPPLASVAEMDDMPGAFPQSVSPNNDTPTKLAKHIADAVTGKTRTPRHRSPRPSDEEMHPHRFQASTTKPLDEARWLGFSEMAPHTEPPKGVDKWMPAADTPTKANKNSDPQPGPFEFTFRAQSLELSSEARQMMAEKREEAARIKQEMARVEEEKQDSEDIAGRKIAKPKGKTGRFSDVHMAQFKKMDSIANHASASRPSSRDKMETVPTLKRTGSKAGLKQGSRDDDTKKSKPAEISKQQSRKEASLRRPSPEEGGSPAKRVRLDSPKSSTNLGASVIKVAPPSVQLQQSMAAAPPSPGKISYPTLSTPTKSSLAKAATVKANKTSMIPSLTRTPSKSASKAAPTKPEAASSLFARSPTKFAHVAAKHGQSEGDNTPLLSRSPTRKPKEESAETSDSGSKTPLLSRSPVKAGGDSNPFAAIKSTPGPQANLMNRFKLLRQSPIKSILRSPQRLYSDDPHKVANGTHLATPPPKQHTYSKHFKPSARLAVPATEPVVKHVDFSASTKSNDESPVPLSKSIIEPSTLGAGYPTLPSYPPLPSMHDTKSRAQRRQTLGPLNPSDFTFRVGSGITFGPSPSATTTSPKVSIRHVSAEPEPLSASSSRKRKFVEEEEGEDDVFAPALSDGPSDKENDVNTANIAAGIEARRAAEEEEARPAKRVRKGEATTTAAPAPAAKSAGPVKTPSWAQGTAAQKARASLAQQGKGKRTSTLPSVARGKSVRPSTIGAVGRKIGPGGKQAEKPGQEGKIAPAGEKKVVSRARLDALSQPKRR</sequence>
<evidence type="ECO:0008006" key="4">
    <source>
        <dbReference type="Google" id="ProtNLM"/>
    </source>
</evidence>
<evidence type="ECO:0000313" key="3">
    <source>
        <dbReference type="Proteomes" id="UP000799439"/>
    </source>
</evidence>
<dbReference type="OrthoDB" id="5204833at2759"/>
<feature type="compositionally biased region" description="Polar residues" evidence="1">
    <location>
        <begin position="432"/>
        <end position="442"/>
    </location>
</feature>
<feature type="compositionally biased region" description="Polar residues" evidence="1">
    <location>
        <begin position="342"/>
        <end position="351"/>
    </location>
</feature>
<feature type="compositionally biased region" description="Polar residues" evidence="1">
    <location>
        <begin position="55"/>
        <end position="64"/>
    </location>
</feature>
<feature type="compositionally biased region" description="Polar residues" evidence="1">
    <location>
        <begin position="410"/>
        <end position="420"/>
    </location>
</feature>
<feature type="compositionally biased region" description="Basic and acidic residues" evidence="1">
    <location>
        <begin position="789"/>
        <end position="799"/>
    </location>
</feature>
<feature type="compositionally biased region" description="Polar residues" evidence="1">
    <location>
        <begin position="360"/>
        <end position="377"/>
    </location>
</feature>
<gene>
    <name evidence="2" type="ORF">K461DRAFT_164728</name>
</gene>
<organism evidence="2 3">
    <name type="scientific">Myriangium duriaei CBS 260.36</name>
    <dbReference type="NCBI Taxonomy" id="1168546"/>
    <lineage>
        <taxon>Eukaryota</taxon>
        <taxon>Fungi</taxon>
        <taxon>Dikarya</taxon>
        <taxon>Ascomycota</taxon>
        <taxon>Pezizomycotina</taxon>
        <taxon>Dothideomycetes</taxon>
        <taxon>Dothideomycetidae</taxon>
        <taxon>Myriangiales</taxon>
        <taxon>Myriangiaceae</taxon>
        <taxon>Myriangium</taxon>
    </lineage>
</organism>
<reference evidence="2" key="1">
    <citation type="journal article" date="2020" name="Stud. Mycol.">
        <title>101 Dothideomycetes genomes: a test case for predicting lifestyles and emergence of pathogens.</title>
        <authorList>
            <person name="Haridas S."/>
            <person name="Albert R."/>
            <person name="Binder M."/>
            <person name="Bloem J."/>
            <person name="Labutti K."/>
            <person name="Salamov A."/>
            <person name="Andreopoulos B."/>
            <person name="Baker S."/>
            <person name="Barry K."/>
            <person name="Bills G."/>
            <person name="Bluhm B."/>
            <person name="Cannon C."/>
            <person name="Castanera R."/>
            <person name="Culley D."/>
            <person name="Daum C."/>
            <person name="Ezra D."/>
            <person name="Gonzalez J."/>
            <person name="Henrissat B."/>
            <person name="Kuo A."/>
            <person name="Liang C."/>
            <person name="Lipzen A."/>
            <person name="Lutzoni F."/>
            <person name="Magnuson J."/>
            <person name="Mondo S."/>
            <person name="Nolan M."/>
            <person name="Ohm R."/>
            <person name="Pangilinan J."/>
            <person name="Park H.-J."/>
            <person name="Ramirez L."/>
            <person name="Alfaro M."/>
            <person name="Sun H."/>
            <person name="Tritt A."/>
            <person name="Yoshinaga Y."/>
            <person name="Zwiers L.-H."/>
            <person name="Turgeon B."/>
            <person name="Goodwin S."/>
            <person name="Spatafora J."/>
            <person name="Crous P."/>
            <person name="Grigoriev I."/>
        </authorList>
    </citation>
    <scope>NUCLEOTIDE SEQUENCE</scope>
    <source>
        <strain evidence="2">CBS 260.36</strain>
    </source>
</reference>
<proteinExistence type="predicted"/>
<feature type="region of interest" description="Disordered" evidence="1">
    <location>
        <begin position="540"/>
        <end position="808"/>
    </location>
</feature>
<feature type="region of interest" description="Disordered" evidence="1">
    <location>
        <begin position="486"/>
        <end position="516"/>
    </location>
</feature>
<name>A0A9P4IWM4_9PEZI</name>
<evidence type="ECO:0000256" key="1">
    <source>
        <dbReference type="SAM" id="MobiDB-lite"/>
    </source>
</evidence>
<dbReference type="Proteomes" id="UP000799439">
    <property type="component" value="Unassembled WGS sequence"/>
</dbReference>
<dbReference type="EMBL" id="ML996088">
    <property type="protein sequence ID" value="KAF2150991.1"/>
    <property type="molecule type" value="Genomic_DNA"/>
</dbReference>
<keyword evidence="3" id="KW-1185">Reference proteome</keyword>
<accession>A0A9P4IWM4</accession>
<feature type="compositionally biased region" description="Polar residues" evidence="1">
    <location>
        <begin position="16"/>
        <end position="25"/>
    </location>
</feature>
<dbReference type="AlphaFoldDB" id="A0A9P4IWM4"/>
<feature type="compositionally biased region" description="Basic residues" evidence="1">
    <location>
        <begin position="1"/>
        <end position="11"/>
    </location>
</feature>
<feature type="region of interest" description="Disordered" evidence="1">
    <location>
        <begin position="167"/>
        <end position="466"/>
    </location>
</feature>
<feature type="compositionally biased region" description="Low complexity" evidence="1">
    <location>
        <begin position="702"/>
        <end position="712"/>
    </location>
</feature>
<evidence type="ECO:0000313" key="2">
    <source>
        <dbReference type="EMBL" id="KAF2150991.1"/>
    </source>
</evidence>
<protein>
    <recommendedName>
        <fullName evidence="4">Erythromycin esterase</fullName>
    </recommendedName>
</protein>
<comment type="caution">
    <text evidence="2">The sequence shown here is derived from an EMBL/GenBank/DDBJ whole genome shotgun (WGS) entry which is preliminary data.</text>
</comment>
<feature type="compositionally biased region" description="Basic and acidic residues" evidence="1">
    <location>
        <begin position="260"/>
        <end position="290"/>
    </location>
</feature>